<dbReference type="eggNOG" id="arCOG00563">
    <property type="taxonomic scope" value="Archaea"/>
</dbReference>
<feature type="transmembrane region" description="Helical" evidence="1">
    <location>
        <begin position="6"/>
        <end position="28"/>
    </location>
</feature>
<dbReference type="Proteomes" id="UP000011568">
    <property type="component" value="Unassembled WGS sequence"/>
</dbReference>
<reference evidence="2 3" key="1">
    <citation type="journal article" date="2014" name="PLoS Genet.">
        <title>Phylogenetically driven sequencing of extremely halophilic archaea reveals strategies for static and dynamic osmo-response.</title>
        <authorList>
            <person name="Becker E.A."/>
            <person name="Seitzer P.M."/>
            <person name="Tritt A."/>
            <person name="Larsen D."/>
            <person name="Krusor M."/>
            <person name="Yao A.I."/>
            <person name="Wu D."/>
            <person name="Madern D."/>
            <person name="Eisen J.A."/>
            <person name="Darling A.E."/>
            <person name="Facciotti M.T."/>
        </authorList>
    </citation>
    <scope>NUCLEOTIDE SEQUENCE [LARGE SCALE GENOMIC DNA]</scope>
    <source>
        <strain evidence="2 3">DSM 1307</strain>
    </source>
</reference>
<accession>M0MY13</accession>
<dbReference type="EMBL" id="AOMC01000033">
    <property type="protein sequence ID" value="EMA49739.1"/>
    <property type="molecule type" value="Genomic_DNA"/>
</dbReference>
<dbReference type="AlphaFoldDB" id="M0MY13"/>
<feature type="transmembrane region" description="Helical" evidence="1">
    <location>
        <begin position="403"/>
        <end position="425"/>
    </location>
</feature>
<feature type="transmembrane region" description="Helical" evidence="1">
    <location>
        <begin position="60"/>
        <end position="79"/>
    </location>
</feature>
<feature type="transmembrane region" description="Helical" evidence="1">
    <location>
        <begin position="562"/>
        <end position="579"/>
    </location>
</feature>
<feature type="transmembrane region" description="Helical" evidence="1">
    <location>
        <begin position="498"/>
        <end position="516"/>
    </location>
</feature>
<keyword evidence="1" id="KW-1133">Transmembrane helix</keyword>
<protein>
    <recommendedName>
        <fullName evidence="4">Chlor_Arch_YYY domain-containing protein</fullName>
    </recommendedName>
</protein>
<sequence length="772" mass="82844">MEYGLVALWWLTFVGLALFGLPVAAWLCSSLPGRGAGFSFAISLTIMTLVAFWVGFLSLGWVALFAGLVALAICAVLAARSGVEIDRRATVEAVAVFTLVYLFVIALRSVEPGITPGGEKFLDFGLVASLHRAGSLPIEDFWFAGESMIYYYGGHFVVTLLARLTDTVPWTAFNLAMAGLFGSLAAGAYELAGAVAVGRRARRTVLSYSSRTRRIAGATAVFFTIFASNPSTAVRLLIRRLPASIREGAADAFAAAHSKLPDYQVLRPIPTDYQYKVAGRIIPETYDPFPLFGAIRGDIRPYFTSTPFLLCVVGLCYAYYRTPAASVRRRRALVFGAVPVVGGFMALVNTWSLAIVLGVTWLTLTFAPTDLRSLVPTRLATRIDRIVGHPTTDRPRGALVRTAGAAGLSAVVGVIGVLAALPFFLGPVQAGPSTSLMVLAAAARSSIDSLLLVHGAFLAIFLTLLLARSRRRWSSTVAVAGGLGFVALVALVALVPSALAPIALFAVPLVLCWYLLATDRIGFVGVLVVAGFGLLVLPELGFLAEGGDGRFNTVVKTYMPTWILWASATGVVLPRLVRGRGPWNWTRRQQVASVLAAVLVLSTAAFGGVAVQRHFADPNVEEPTLDGLAAAEENVPGQVAAIRWLDNRSGRPAIVSAPSRYVYRWSASPAASLTGVPTVVGVSHEAQYRGRQTYLDRVYAVNTIYLGSAERRAALLERYDAKYVYVGPTERDRYGDIRPFSELQGVTVAFAADNVTIYAVDQERLEAPPEET</sequence>
<evidence type="ECO:0000256" key="1">
    <source>
        <dbReference type="SAM" id="Phobius"/>
    </source>
</evidence>
<feature type="transmembrane region" description="Helical" evidence="1">
    <location>
        <begin position="35"/>
        <end position="54"/>
    </location>
</feature>
<dbReference type="RefSeq" id="WP_004051374.1">
    <property type="nucleotide sequence ID" value="NZ_AOMC01000033.1"/>
</dbReference>
<feature type="transmembrane region" description="Helical" evidence="1">
    <location>
        <begin position="175"/>
        <end position="197"/>
    </location>
</feature>
<dbReference type="InterPro" id="IPR018746">
    <property type="entry name" value="DUF2298"/>
</dbReference>
<comment type="caution">
    <text evidence="2">The sequence shown here is derived from an EMBL/GenBank/DDBJ whole genome shotgun (WGS) entry which is preliminary data.</text>
</comment>
<feature type="transmembrane region" description="Helical" evidence="1">
    <location>
        <begin position="332"/>
        <end position="348"/>
    </location>
</feature>
<feature type="transmembrane region" description="Helical" evidence="1">
    <location>
        <begin position="523"/>
        <end position="542"/>
    </location>
</feature>
<feature type="transmembrane region" description="Helical" evidence="1">
    <location>
        <begin position="354"/>
        <end position="375"/>
    </location>
</feature>
<gene>
    <name evidence="2" type="ORF">C448_01589</name>
</gene>
<evidence type="ECO:0008006" key="4">
    <source>
        <dbReference type="Google" id="ProtNLM"/>
    </source>
</evidence>
<feature type="transmembrane region" description="Helical" evidence="1">
    <location>
        <begin position="218"/>
        <end position="238"/>
    </location>
</feature>
<dbReference type="PANTHER" id="PTHR10790">
    <property type="entry name" value="TPR-DOMAIN CONTAINING PROTEIN"/>
    <property type="match status" value="1"/>
</dbReference>
<feature type="transmembrane region" description="Helical" evidence="1">
    <location>
        <begin position="299"/>
        <end position="320"/>
    </location>
</feature>
<dbReference type="PANTHER" id="PTHR10790:SF51">
    <property type="entry name" value="TETRATRICOPEPTIDE REPEAT PROTEIN"/>
    <property type="match status" value="1"/>
</dbReference>
<dbReference type="NCBIfam" id="TIGR03662">
    <property type="entry name" value="Chlor_Arch_YYY"/>
    <property type="match status" value="1"/>
</dbReference>
<name>M0MY13_HALMO</name>
<dbReference type="STRING" id="931277.C448_01589"/>
<keyword evidence="3" id="KW-1185">Reference proteome</keyword>
<feature type="transmembrane region" description="Helical" evidence="1">
    <location>
        <begin position="591"/>
        <end position="611"/>
    </location>
</feature>
<keyword evidence="1" id="KW-0472">Membrane</keyword>
<feature type="transmembrane region" description="Helical" evidence="1">
    <location>
        <begin position="91"/>
        <end position="110"/>
    </location>
</feature>
<dbReference type="Pfam" id="PF10060">
    <property type="entry name" value="DUF2298"/>
    <property type="match status" value="1"/>
</dbReference>
<evidence type="ECO:0000313" key="3">
    <source>
        <dbReference type="Proteomes" id="UP000011568"/>
    </source>
</evidence>
<feature type="transmembrane region" description="Helical" evidence="1">
    <location>
        <begin position="473"/>
        <end position="492"/>
    </location>
</feature>
<keyword evidence="1" id="KW-0812">Transmembrane</keyword>
<dbReference type="PATRIC" id="fig|931277.6.peg.303"/>
<proteinExistence type="predicted"/>
<evidence type="ECO:0000313" key="2">
    <source>
        <dbReference type="EMBL" id="EMA49739.1"/>
    </source>
</evidence>
<organism evidence="2 3">
    <name type="scientific">Halococcus morrhuae DSM 1307</name>
    <dbReference type="NCBI Taxonomy" id="931277"/>
    <lineage>
        <taxon>Archaea</taxon>
        <taxon>Methanobacteriati</taxon>
        <taxon>Methanobacteriota</taxon>
        <taxon>Stenosarchaea group</taxon>
        <taxon>Halobacteria</taxon>
        <taxon>Halobacteriales</taxon>
        <taxon>Halococcaceae</taxon>
        <taxon>Halococcus</taxon>
    </lineage>
</organism>
<dbReference type="OrthoDB" id="313199at2157"/>
<feature type="transmembrane region" description="Helical" evidence="1">
    <location>
        <begin position="445"/>
        <end position="466"/>
    </location>
</feature>